<dbReference type="AlphaFoldDB" id="A0AB37YUW9"/>
<feature type="domain" description="HTH tetR-type" evidence="3">
    <location>
        <begin position="4"/>
        <end position="64"/>
    </location>
</feature>
<dbReference type="InterPro" id="IPR001647">
    <property type="entry name" value="HTH_TetR"/>
</dbReference>
<keyword evidence="1 2" id="KW-0238">DNA-binding</keyword>
<organism evidence="4 5">
    <name type="scientific">Bacillus wiedmannii</name>
    <dbReference type="NCBI Taxonomy" id="1890302"/>
    <lineage>
        <taxon>Bacteria</taxon>
        <taxon>Bacillati</taxon>
        <taxon>Bacillota</taxon>
        <taxon>Bacilli</taxon>
        <taxon>Bacillales</taxon>
        <taxon>Bacillaceae</taxon>
        <taxon>Bacillus</taxon>
        <taxon>Bacillus cereus group</taxon>
    </lineage>
</organism>
<dbReference type="GO" id="GO:0003700">
    <property type="term" value="F:DNA-binding transcription factor activity"/>
    <property type="evidence" value="ECO:0007669"/>
    <property type="project" value="TreeGrafter"/>
</dbReference>
<dbReference type="PROSITE" id="PS50977">
    <property type="entry name" value="HTH_TETR_2"/>
    <property type="match status" value="1"/>
</dbReference>
<dbReference type="Gene3D" id="1.10.357.10">
    <property type="entry name" value="Tetracycline Repressor, domain 2"/>
    <property type="match status" value="1"/>
</dbReference>
<proteinExistence type="predicted"/>
<dbReference type="InterPro" id="IPR050109">
    <property type="entry name" value="HTH-type_TetR-like_transc_reg"/>
</dbReference>
<name>A0AB37YUW9_9BACI</name>
<dbReference type="PRINTS" id="PR00455">
    <property type="entry name" value="HTHTETR"/>
</dbReference>
<sequence length="194" mass="22526">MGKLTAREKVMEAATLLFGEKGYTATTIREVAEKAGVSELTIFRNFKNKENLFRESIILRTTPVALLEEIEEQFTGDLHKDLTKVAETYIQTNLPKLNYIWAALIESRQNSEMKALLHELNSHLVDHLERYLKQLEEKRHISACNCRLIANMFYGQLFLYIMNVSISEEEIQLEEYIETCVNLFMNGILNKECE</sequence>
<dbReference type="InterPro" id="IPR036271">
    <property type="entry name" value="Tet_transcr_reg_TetR-rel_C_sf"/>
</dbReference>
<evidence type="ECO:0000259" key="3">
    <source>
        <dbReference type="PROSITE" id="PS50977"/>
    </source>
</evidence>
<gene>
    <name evidence="4" type="ORF">BC10311_03822</name>
</gene>
<evidence type="ECO:0000313" key="4">
    <source>
        <dbReference type="EMBL" id="SCC49358.1"/>
    </source>
</evidence>
<comment type="caution">
    <text evidence="4">The sequence shown here is derived from an EMBL/GenBank/DDBJ whole genome shotgun (WGS) entry which is preliminary data.</text>
</comment>
<dbReference type="InterPro" id="IPR009057">
    <property type="entry name" value="Homeodomain-like_sf"/>
</dbReference>
<dbReference type="Pfam" id="PF00440">
    <property type="entry name" value="TetR_N"/>
    <property type="match status" value="1"/>
</dbReference>
<dbReference type="SUPFAM" id="SSF46689">
    <property type="entry name" value="Homeodomain-like"/>
    <property type="match status" value="1"/>
</dbReference>
<dbReference type="RefSeq" id="WP_000517410.1">
    <property type="nucleotide sequence ID" value="NZ_FMBG01000016.1"/>
</dbReference>
<evidence type="ECO:0000256" key="2">
    <source>
        <dbReference type="PROSITE-ProRule" id="PRU00335"/>
    </source>
</evidence>
<dbReference type="SUPFAM" id="SSF48498">
    <property type="entry name" value="Tetracyclin repressor-like, C-terminal domain"/>
    <property type="match status" value="1"/>
</dbReference>
<dbReference type="PANTHER" id="PTHR30055">
    <property type="entry name" value="HTH-TYPE TRANSCRIPTIONAL REGULATOR RUTR"/>
    <property type="match status" value="1"/>
</dbReference>
<dbReference type="EMBL" id="FMBG01000016">
    <property type="protein sequence ID" value="SCC49358.1"/>
    <property type="molecule type" value="Genomic_DNA"/>
</dbReference>
<evidence type="ECO:0000313" key="5">
    <source>
        <dbReference type="Proteomes" id="UP000195728"/>
    </source>
</evidence>
<accession>A0AB37YUW9</accession>
<dbReference type="GO" id="GO:0000976">
    <property type="term" value="F:transcription cis-regulatory region binding"/>
    <property type="evidence" value="ECO:0007669"/>
    <property type="project" value="TreeGrafter"/>
</dbReference>
<dbReference type="PANTHER" id="PTHR30055:SF226">
    <property type="entry name" value="HTH-TYPE TRANSCRIPTIONAL REGULATOR PKSA"/>
    <property type="match status" value="1"/>
</dbReference>
<protein>
    <recommendedName>
        <fullName evidence="3">HTH tetR-type domain-containing protein</fullName>
    </recommendedName>
</protein>
<feature type="DNA-binding region" description="H-T-H motif" evidence="2">
    <location>
        <begin position="27"/>
        <end position="46"/>
    </location>
</feature>
<dbReference type="Proteomes" id="UP000195728">
    <property type="component" value="Unassembled WGS sequence"/>
</dbReference>
<evidence type="ECO:0000256" key="1">
    <source>
        <dbReference type="ARBA" id="ARBA00023125"/>
    </source>
</evidence>
<dbReference type="Gene3D" id="1.10.10.60">
    <property type="entry name" value="Homeodomain-like"/>
    <property type="match status" value="1"/>
</dbReference>
<reference evidence="4 5" key="1">
    <citation type="submission" date="2016-08" db="EMBL/GenBank/DDBJ databases">
        <authorList>
            <person name="Loux V."/>
            <person name="Rue O."/>
        </authorList>
    </citation>
    <scope>NUCLEOTIDE SEQUENCE [LARGE SCALE GENOMIC DNA]</scope>
    <source>
        <strain evidence="4 5">WSBC_10311</strain>
    </source>
</reference>